<dbReference type="PaxDb" id="44689-DDB0169430"/>
<accession>Q7KWS9</accession>
<dbReference type="VEuPathDB" id="AmoebaDB:DDB_G0276297"/>
<dbReference type="KEGG" id="ddi:DDB_G0276297"/>
<dbReference type="FunCoup" id="Q7KWS9">
    <property type="interactions" value="2"/>
</dbReference>
<dbReference type="Gene3D" id="3.40.50.1820">
    <property type="entry name" value="alpha/beta hydrolase"/>
    <property type="match status" value="1"/>
</dbReference>
<feature type="signal peptide" evidence="1">
    <location>
        <begin position="1"/>
        <end position="24"/>
    </location>
</feature>
<keyword evidence="4" id="KW-1185">Reference proteome</keyword>
<feature type="chain" id="PRO_5004287810" description="AB hydrolase-1 domain-containing protein" evidence="1">
    <location>
        <begin position="25"/>
        <end position="351"/>
    </location>
</feature>
<gene>
    <name evidence="3" type="ORF">DDB_G0276297</name>
</gene>
<keyword evidence="1" id="KW-0732">Signal</keyword>
<reference evidence="3 4" key="1">
    <citation type="journal article" date="2005" name="Nature">
        <title>The genome of the social amoeba Dictyostelium discoideum.</title>
        <authorList>
            <consortium name="The Dictyostelium discoideum Sequencing Consortium"/>
            <person name="Eichinger L."/>
            <person name="Pachebat J.A."/>
            <person name="Glockner G."/>
            <person name="Rajandream M.A."/>
            <person name="Sucgang R."/>
            <person name="Berriman M."/>
            <person name="Song J."/>
            <person name="Olsen R."/>
            <person name="Szafranski K."/>
            <person name="Xu Q."/>
            <person name="Tunggal B."/>
            <person name="Kummerfeld S."/>
            <person name="Madera M."/>
            <person name="Konfortov B.A."/>
            <person name="Rivero F."/>
            <person name="Bankier A.T."/>
            <person name="Lehmann R."/>
            <person name="Hamlin N."/>
            <person name="Davies R."/>
            <person name="Gaudet P."/>
            <person name="Fey P."/>
            <person name="Pilcher K."/>
            <person name="Chen G."/>
            <person name="Saunders D."/>
            <person name="Sodergren E."/>
            <person name="Davis P."/>
            <person name="Kerhornou A."/>
            <person name="Nie X."/>
            <person name="Hall N."/>
            <person name="Anjard C."/>
            <person name="Hemphill L."/>
            <person name="Bason N."/>
            <person name="Farbrother P."/>
            <person name="Desany B."/>
            <person name="Just E."/>
            <person name="Morio T."/>
            <person name="Rost R."/>
            <person name="Churcher C."/>
            <person name="Cooper J."/>
            <person name="Haydock S."/>
            <person name="van Driessche N."/>
            <person name="Cronin A."/>
            <person name="Goodhead I."/>
            <person name="Muzny D."/>
            <person name="Mourier T."/>
            <person name="Pain A."/>
            <person name="Lu M."/>
            <person name="Harper D."/>
            <person name="Lindsay R."/>
            <person name="Hauser H."/>
            <person name="James K."/>
            <person name="Quiles M."/>
            <person name="Madan Babu M."/>
            <person name="Saito T."/>
            <person name="Buchrieser C."/>
            <person name="Wardroper A."/>
            <person name="Felder M."/>
            <person name="Thangavelu M."/>
            <person name="Johnson D."/>
            <person name="Knights A."/>
            <person name="Loulseged H."/>
            <person name="Mungall K."/>
            <person name="Oliver K."/>
            <person name="Price C."/>
            <person name="Quail M.A."/>
            <person name="Urushihara H."/>
            <person name="Hernandez J."/>
            <person name="Rabbinowitsch E."/>
            <person name="Steffen D."/>
            <person name="Sanders M."/>
            <person name="Ma J."/>
            <person name="Kohara Y."/>
            <person name="Sharp S."/>
            <person name="Simmonds M."/>
            <person name="Spiegler S."/>
            <person name="Tivey A."/>
            <person name="Sugano S."/>
            <person name="White B."/>
            <person name="Walker D."/>
            <person name="Woodward J."/>
            <person name="Winckler T."/>
            <person name="Tanaka Y."/>
            <person name="Shaulsky G."/>
            <person name="Schleicher M."/>
            <person name="Weinstock G."/>
            <person name="Rosenthal A."/>
            <person name="Cox E.C."/>
            <person name="Chisholm R.L."/>
            <person name="Gibbs R."/>
            <person name="Loomis W.F."/>
            <person name="Platzer M."/>
            <person name="Kay R.R."/>
            <person name="Williams J."/>
            <person name="Dear P.H."/>
            <person name="Noegel A.A."/>
            <person name="Barrell B."/>
            <person name="Kuspa A."/>
        </authorList>
    </citation>
    <scope>NUCLEOTIDE SEQUENCE [LARGE SCALE GENOMIC DNA]</scope>
    <source>
        <strain evidence="3 4">AX4</strain>
    </source>
</reference>
<dbReference type="ESTHER" id="dicdi-Q8MMX8">
    <property type="family name" value="6_AlphaBeta_hydrolase"/>
</dbReference>
<proteinExistence type="predicted"/>
<evidence type="ECO:0000313" key="3">
    <source>
        <dbReference type="EMBL" id="EAL69295.1"/>
    </source>
</evidence>
<feature type="domain" description="AB hydrolase-1" evidence="2">
    <location>
        <begin position="110"/>
        <end position="340"/>
    </location>
</feature>
<sequence>MIYNNKIIIIIIIINIILLNNVNGQIVNAQSQYKNIYPFPNLLGPTDPGFSHFPLFEDLILHIRCYYNRDGEIGDIMLFDSGLPMFSTSFGNVIQMLIANNTMSKLGLSTACFFDRYGYGWSEISPKPVLAQDFARKLRGSIQMIPELANRKFFYCGWSYGGLNAQTYAMLYPNDVKGILTIDGTDIGVINDQKWLMIPRFLDMINYFKRLPNEEFKQFCRNGSLSIDYGWISNAISLPQSCIDKSQAVYYNPNQNYLNTIYQELSNMIPNANALNKLYKKAPNPSKPLGNLPMVVMSSDPDDEPSWFERQIKLSELSSNSIQLNCQNHFVPFYQPKLVINAIEVLSAKSK</sequence>
<name>Q7KWS9_DICDI</name>
<dbReference type="SMR" id="Q7KWS9"/>
<dbReference type="AlphaFoldDB" id="Q7KWS9"/>
<dbReference type="SUPFAM" id="SSF53474">
    <property type="entry name" value="alpha/beta-Hydrolases"/>
    <property type="match status" value="1"/>
</dbReference>
<dbReference type="GeneID" id="8620410"/>
<evidence type="ECO:0000259" key="2">
    <source>
        <dbReference type="Pfam" id="PF12697"/>
    </source>
</evidence>
<dbReference type="InterPro" id="IPR000073">
    <property type="entry name" value="AB_hydrolase_1"/>
</dbReference>
<dbReference type="InParanoid" id="Q7KWS9"/>
<dbReference type="InterPro" id="IPR029058">
    <property type="entry name" value="AB_hydrolase_fold"/>
</dbReference>
<dbReference type="eggNOG" id="ENOG502RC8Y">
    <property type="taxonomic scope" value="Eukaryota"/>
</dbReference>
<dbReference type="Proteomes" id="UP000002195">
    <property type="component" value="Unassembled WGS sequence"/>
</dbReference>
<comment type="caution">
    <text evidence="3">The sequence shown here is derived from an EMBL/GenBank/DDBJ whole genome shotgun (WGS) entry which is preliminary data.</text>
</comment>
<dbReference type="dictyBase" id="DDB_G0276297"/>
<dbReference type="STRING" id="44689.Q7KWS9"/>
<dbReference type="PhylomeDB" id="Q7KWS9"/>
<dbReference type="OMA" id="HIRCYYN"/>
<dbReference type="RefSeq" id="XP_643207.1">
    <property type="nucleotide sequence ID" value="XM_638115.1"/>
</dbReference>
<dbReference type="HOGENOM" id="CLU_695265_0_0_1"/>
<organism evidence="3 4">
    <name type="scientific">Dictyostelium discoideum</name>
    <name type="common">Social amoeba</name>
    <dbReference type="NCBI Taxonomy" id="44689"/>
    <lineage>
        <taxon>Eukaryota</taxon>
        <taxon>Amoebozoa</taxon>
        <taxon>Evosea</taxon>
        <taxon>Eumycetozoa</taxon>
        <taxon>Dictyostelia</taxon>
        <taxon>Dictyosteliales</taxon>
        <taxon>Dictyosteliaceae</taxon>
        <taxon>Dictyostelium</taxon>
    </lineage>
</organism>
<protein>
    <recommendedName>
        <fullName evidence="2">AB hydrolase-1 domain-containing protein</fullName>
    </recommendedName>
</protein>
<dbReference type="EMBL" id="AAFI02000014">
    <property type="protein sequence ID" value="EAL69295.1"/>
    <property type="molecule type" value="Genomic_DNA"/>
</dbReference>
<evidence type="ECO:0000256" key="1">
    <source>
        <dbReference type="SAM" id="SignalP"/>
    </source>
</evidence>
<dbReference type="Pfam" id="PF12697">
    <property type="entry name" value="Abhydrolase_6"/>
    <property type="match status" value="1"/>
</dbReference>
<evidence type="ECO:0000313" key="4">
    <source>
        <dbReference type="Proteomes" id="UP000002195"/>
    </source>
</evidence>
<accession>Q551X1</accession>